<protein>
    <submittedName>
        <fullName evidence="2">Uncharacterized protein</fullName>
    </submittedName>
</protein>
<feature type="compositionally biased region" description="Basic and acidic residues" evidence="1">
    <location>
        <begin position="32"/>
        <end position="46"/>
    </location>
</feature>
<dbReference type="AlphaFoldDB" id="A0A839RPB3"/>
<evidence type="ECO:0000256" key="1">
    <source>
        <dbReference type="SAM" id="MobiDB-lite"/>
    </source>
</evidence>
<reference evidence="2 3" key="1">
    <citation type="submission" date="2020-08" db="EMBL/GenBank/DDBJ databases">
        <title>Sequencing the genomes of 1000 actinobacteria strains.</title>
        <authorList>
            <person name="Klenk H.-P."/>
        </authorList>
    </citation>
    <scope>NUCLEOTIDE SEQUENCE [LARGE SCALE GENOMIC DNA]</scope>
    <source>
        <strain evidence="2 3">DSM 45258</strain>
    </source>
</reference>
<name>A0A839RPB3_9ACTN</name>
<organism evidence="2 3">
    <name type="scientific">Hoyosella altamirensis</name>
    <dbReference type="NCBI Taxonomy" id="616997"/>
    <lineage>
        <taxon>Bacteria</taxon>
        <taxon>Bacillati</taxon>
        <taxon>Actinomycetota</taxon>
        <taxon>Actinomycetes</taxon>
        <taxon>Mycobacteriales</taxon>
        <taxon>Hoyosellaceae</taxon>
        <taxon>Hoyosella</taxon>
    </lineage>
</organism>
<dbReference type="Proteomes" id="UP000567922">
    <property type="component" value="Unassembled WGS sequence"/>
</dbReference>
<accession>A0A839RPB3</accession>
<sequence length="46" mass="5266">MNHYPEFLAAKSESTKGDEQASEQQETSEQTAEDRSHDYTGLFSER</sequence>
<keyword evidence="3" id="KW-1185">Reference proteome</keyword>
<proteinExistence type="predicted"/>
<comment type="caution">
    <text evidence="2">The sequence shown here is derived from an EMBL/GenBank/DDBJ whole genome shotgun (WGS) entry which is preliminary data.</text>
</comment>
<dbReference type="EMBL" id="JACHWS010000003">
    <property type="protein sequence ID" value="MBB3038842.1"/>
    <property type="molecule type" value="Genomic_DNA"/>
</dbReference>
<feature type="region of interest" description="Disordered" evidence="1">
    <location>
        <begin position="1"/>
        <end position="46"/>
    </location>
</feature>
<evidence type="ECO:0000313" key="2">
    <source>
        <dbReference type="EMBL" id="MBB3038842.1"/>
    </source>
</evidence>
<dbReference type="RefSeq" id="WP_157094929.1">
    <property type="nucleotide sequence ID" value="NZ_BDDI01000003.1"/>
</dbReference>
<gene>
    <name evidence="2" type="ORF">FHU29_003311</name>
</gene>
<evidence type="ECO:0000313" key="3">
    <source>
        <dbReference type="Proteomes" id="UP000567922"/>
    </source>
</evidence>